<proteinExistence type="predicted"/>
<reference evidence="3" key="1">
    <citation type="submission" date="2013-10" db="EMBL/GenBank/DDBJ databases">
        <title>Genomic analysis of the causative agents of coccidiosis in chickens.</title>
        <authorList>
            <person name="Reid A.J."/>
            <person name="Blake D."/>
            <person name="Billington K."/>
            <person name="Browne H."/>
            <person name="Dunn M."/>
            <person name="Hung S."/>
            <person name="Kawahara F."/>
            <person name="Miranda-Saavedra D."/>
            <person name="Mourier T."/>
            <person name="Nagra H."/>
            <person name="Otto T.D."/>
            <person name="Rawlings N."/>
            <person name="Sanchez A."/>
            <person name="Sanders M."/>
            <person name="Subramaniam C."/>
            <person name="Tay Y."/>
            <person name="Dear P."/>
            <person name="Doerig C."/>
            <person name="Gruber A."/>
            <person name="Parkinson J."/>
            <person name="Shirley M."/>
            <person name="Wan K.L."/>
            <person name="Berriman M."/>
            <person name="Tomley F."/>
            <person name="Pain A."/>
        </authorList>
    </citation>
    <scope>NUCLEOTIDE SEQUENCE [LARGE SCALE GENOMIC DNA]</scope>
    <source>
        <strain evidence="3">Houghton</strain>
    </source>
</reference>
<feature type="compositionally biased region" description="Basic and acidic residues" evidence="1">
    <location>
        <begin position="178"/>
        <end position="188"/>
    </location>
</feature>
<keyword evidence="2" id="KW-0732">Signal</keyword>
<keyword evidence="4" id="KW-1185">Reference proteome</keyword>
<feature type="region of interest" description="Disordered" evidence="1">
    <location>
        <begin position="76"/>
        <end position="153"/>
    </location>
</feature>
<dbReference type="VEuPathDB" id="ToxoDB:EPH_0012440"/>
<feature type="signal peptide" evidence="2">
    <location>
        <begin position="1"/>
        <end position="27"/>
    </location>
</feature>
<feature type="compositionally biased region" description="Polar residues" evidence="1">
    <location>
        <begin position="270"/>
        <end position="280"/>
    </location>
</feature>
<feature type="region of interest" description="Disordered" evidence="1">
    <location>
        <begin position="175"/>
        <end position="319"/>
    </location>
</feature>
<sequence>MARKLFVSAPLGAIVLSFHSFSSSSLALHLQAANEAPYSREALLSQPYLEEVDGFDLPASSHQSFLQRGFLRKVRKDKGGRGQSPPGSASAGARTSPGDPDEQLVRPVEEPESPGAEPVDPYDGLAGMTLSSTLGSGAEGASGGIQRRRRPVEVAPVPVGSVILRGAEAFQARQRLHRPIDIPIDKQRYQPPPDPSGEAGPPAQDRGNEGPSETPVMAPTSPTFPGFKDQLEKALGSRTSSLPLTKQTSTESAPQLTRPVWKVPKPDTWLPSNLPGSQFTLKDIQGSLGQLGGPISPPNTGDASQTDGFLLTYPEVSSR</sequence>
<evidence type="ECO:0000313" key="4">
    <source>
        <dbReference type="Proteomes" id="UP000018201"/>
    </source>
</evidence>
<dbReference type="EMBL" id="HG692751">
    <property type="protein sequence ID" value="CDI84420.1"/>
    <property type="molecule type" value="Genomic_DNA"/>
</dbReference>
<dbReference type="AlphaFoldDB" id="U6GW58"/>
<evidence type="ECO:0000313" key="3">
    <source>
        <dbReference type="EMBL" id="CDI84420.1"/>
    </source>
</evidence>
<name>U6GW58_9EIME</name>
<reference evidence="3" key="2">
    <citation type="submission" date="2013-10" db="EMBL/GenBank/DDBJ databases">
        <authorList>
            <person name="Aslett M."/>
        </authorList>
    </citation>
    <scope>NUCLEOTIDE SEQUENCE [LARGE SCALE GENOMIC DNA]</scope>
    <source>
        <strain evidence="3">Houghton</strain>
    </source>
</reference>
<organism evidence="3 4">
    <name type="scientific">Eimeria praecox</name>
    <dbReference type="NCBI Taxonomy" id="51316"/>
    <lineage>
        <taxon>Eukaryota</taxon>
        <taxon>Sar</taxon>
        <taxon>Alveolata</taxon>
        <taxon>Apicomplexa</taxon>
        <taxon>Conoidasida</taxon>
        <taxon>Coccidia</taxon>
        <taxon>Eucoccidiorida</taxon>
        <taxon>Eimeriorina</taxon>
        <taxon>Eimeriidae</taxon>
        <taxon>Eimeria</taxon>
    </lineage>
</organism>
<evidence type="ECO:0000256" key="1">
    <source>
        <dbReference type="SAM" id="MobiDB-lite"/>
    </source>
</evidence>
<evidence type="ECO:0000256" key="2">
    <source>
        <dbReference type="SAM" id="SignalP"/>
    </source>
</evidence>
<feature type="compositionally biased region" description="Polar residues" evidence="1">
    <location>
        <begin position="298"/>
        <end position="307"/>
    </location>
</feature>
<accession>U6GW58</accession>
<gene>
    <name evidence="3" type="ORF">EPH_0012440</name>
</gene>
<protein>
    <submittedName>
        <fullName evidence="3">Uncharacterized protein</fullName>
    </submittedName>
</protein>
<dbReference type="Proteomes" id="UP000018201">
    <property type="component" value="Unassembled WGS sequence"/>
</dbReference>
<feature type="chain" id="PRO_5004670221" evidence="2">
    <location>
        <begin position="28"/>
        <end position="319"/>
    </location>
</feature>
<feature type="compositionally biased region" description="Polar residues" evidence="1">
    <location>
        <begin position="237"/>
        <end position="255"/>
    </location>
</feature>